<accession>A0A1F4S5L8</accession>
<evidence type="ECO:0000313" key="3">
    <source>
        <dbReference type="Proteomes" id="UP000177905"/>
    </source>
</evidence>
<name>A0A1F4S5L8_UNCSA</name>
<gene>
    <name evidence="2" type="ORF">A2290_05285</name>
</gene>
<protein>
    <submittedName>
        <fullName evidence="2">Uncharacterized protein</fullName>
    </submittedName>
</protein>
<keyword evidence="1" id="KW-0472">Membrane</keyword>
<comment type="caution">
    <text evidence="2">The sequence shown here is derived from an EMBL/GenBank/DDBJ whole genome shotgun (WGS) entry which is preliminary data.</text>
</comment>
<dbReference type="AlphaFoldDB" id="A0A1F4S5L8"/>
<dbReference type="Proteomes" id="UP000177905">
    <property type="component" value="Unassembled WGS sequence"/>
</dbReference>
<evidence type="ECO:0000256" key="1">
    <source>
        <dbReference type="SAM" id="Phobius"/>
    </source>
</evidence>
<reference evidence="2 3" key="1">
    <citation type="journal article" date="2016" name="Nat. Commun.">
        <title>Thousands of microbial genomes shed light on interconnected biogeochemical processes in an aquifer system.</title>
        <authorList>
            <person name="Anantharaman K."/>
            <person name="Brown C.T."/>
            <person name="Hug L.A."/>
            <person name="Sharon I."/>
            <person name="Castelle C.J."/>
            <person name="Probst A.J."/>
            <person name="Thomas B.C."/>
            <person name="Singh A."/>
            <person name="Wilkins M.J."/>
            <person name="Karaoz U."/>
            <person name="Brodie E.L."/>
            <person name="Williams K.H."/>
            <person name="Hubbard S.S."/>
            <person name="Banfield J.F."/>
        </authorList>
    </citation>
    <scope>NUCLEOTIDE SEQUENCE [LARGE SCALE GENOMIC DNA]</scope>
</reference>
<sequence>MSDKLLIISVIIAGLIVSLFIVFNNNPISKTVSTFITDINRIKIPSSFPKDIPIYPNAKVESLLINKSQISLVLISEENPTKINNFYDLEIKKYGWTYTYKTVNLYVSSKEHRELSVSIAKLPEEINKNGYYIVINEKDKN</sequence>
<proteinExistence type="predicted"/>
<evidence type="ECO:0000313" key="2">
    <source>
        <dbReference type="EMBL" id="OGC15735.1"/>
    </source>
</evidence>
<dbReference type="EMBL" id="MEUA01000017">
    <property type="protein sequence ID" value="OGC15735.1"/>
    <property type="molecule type" value="Genomic_DNA"/>
</dbReference>
<feature type="transmembrane region" description="Helical" evidence="1">
    <location>
        <begin position="6"/>
        <end position="23"/>
    </location>
</feature>
<keyword evidence="1" id="KW-1133">Transmembrane helix</keyword>
<organism evidence="2 3">
    <name type="scientific">candidate division WOR-1 bacterium RIFOXYB2_FULL_36_35</name>
    <dbReference type="NCBI Taxonomy" id="1802578"/>
    <lineage>
        <taxon>Bacteria</taxon>
        <taxon>Bacillati</taxon>
        <taxon>Saganbacteria</taxon>
    </lineage>
</organism>
<keyword evidence="1" id="KW-0812">Transmembrane</keyword>